<evidence type="ECO:0000313" key="2">
    <source>
        <dbReference type="Proteomes" id="UP001597045"/>
    </source>
</evidence>
<comment type="caution">
    <text evidence="1">The sequence shown here is derived from an EMBL/GenBank/DDBJ whole genome shotgun (WGS) entry which is preliminary data.</text>
</comment>
<proteinExistence type="predicted"/>
<gene>
    <name evidence="1" type="ORF">ACFQ1S_00685</name>
</gene>
<evidence type="ECO:0000313" key="1">
    <source>
        <dbReference type="EMBL" id="MFD1044214.1"/>
    </source>
</evidence>
<keyword evidence="2" id="KW-1185">Reference proteome</keyword>
<reference evidence="2" key="1">
    <citation type="journal article" date="2019" name="Int. J. Syst. Evol. Microbiol.">
        <title>The Global Catalogue of Microorganisms (GCM) 10K type strain sequencing project: providing services to taxonomists for standard genome sequencing and annotation.</title>
        <authorList>
            <consortium name="The Broad Institute Genomics Platform"/>
            <consortium name="The Broad Institute Genome Sequencing Center for Infectious Disease"/>
            <person name="Wu L."/>
            <person name="Ma J."/>
        </authorList>
    </citation>
    <scope>NUCLEOTIDE SEQUENCE [LARGE SCALE GENOMIC DNA]</scope>
    <source>
        <strain evidence="2">JCM 31486</strain>
    </source>
</reference>
<sequence length="93" mass="10930">MPGEKQPDLDEIEAHFVALLDGRLSRDAVDRWARRWVANDDLTWDEVSWWALGLLYGIDLRHGPHEDYLHDEGQIRDWLTELRARRIDPANLA</sequence>
<dbReference type="EMBL" id="JBHTIS010000012">
    <property type="protein sequence ID" value="MFD1044214.1"/>
    <property type="molecule type" value="Genomic_DNA"/>
</dbReference>
<protein>
    <submittedName>
        <fullName evidence="1">Uncharacterized protein</fullName>
    </submittedName>
</protein>
<dbReference type="Proteomes" id="UP001597045">
    <property type="component" value="Unassembled WGS sequence"/>
</dbReference>
<organism evidence="1 2">
    <name type="scientific">Kibdelosporangium lantanae</name>
    <dbReference type="NCBI Taxonomy" id="1497396"/>
    <lineage>
        <taxon>Bacteria</taxon>
        <taxon>Bacillati</taxon>
        <taxon>Actinomycetota</taxon>
        <taxon>Actinomycetes</taxon>
        <taxon>Pseudonocardiales</taxon>
        <taxon>Pseudonocardiaceae</taxon>
        <taxon>Kibdelosporangium</taxon>
    </lineage>
</organism>
<accession>A0ABW3M4B7</accession>
<name>A0ABW3M4B7_9PSEU</name>